<sequence>MWKQLFVKTERGKFEVFVKGNGPPLCVTHLYSQFNNSGDYFADVFTKNYTVYLVNLKEAGNTDSVNSPHEFFMIETVFDLESIREKMKIRKWVFAGHSTGGMLACVYGIHASNSLKGLIIVGAAAREYASSSPACIYHVDHPQHELMQQLIERLKDPDLEQNERKKISEERTKLSLYRPELYKILFSKPIHKKMAAARMNFFAREILQFNVTKQLTAITIPTLIACGRYDVQCPLSYSEEMASMIPNANLVVFEESNHYPFLEEECLFELSIQEFLLK</sequence>
<name>A0A845EX47_9BACL</name>
<reference evidence="3 4" key="1">
    <citation type="submission" date="2019-11" db="EMBL/GenBank/DDBJ databases">
        <title>Genome sequences of 17 halophilic strains isolated from different environments.</title>
        <authorList>
            <person name="Furrow R.E."/>
        </authorList>
    </citation>
    <scope>NUCLEOTIDE SEQUENCE [LARGE SCALE GENOMIC DNA]</scope>
    <source>
        <strain evidence="3 4">22506_14_FS</strain>
    </source>
</reference>
<keyword evidence="1 3" id="KW-0378">Hydrolase</keyword>
<evidence type="ECO:0000313" key="3">
    <source>
        <dbReference type="EMBL" id="MYL63122.1"/>
    </source>
</evidence>
<dbReference type="InterPro" id="IPR050266">
    <property type="entry name" value="AB_hydrolase_sf"/>
</dbReference>
<proteinExistence type="predicted"/>
<feature type="domain" description="AB hydrolase-1" evidence="2">
    <location>
        <begin position="44"/>
        <end position="264"/>
    </location>
</feature>
<dbReference type="PANTHER" id="PTHR43798">
    <property type="entry name" value="MONOACYLGLYCEROL LIPASE"/>
    <property type="match status" value="1"/>
</dbReference>
<dbReference type="EMBL" id="WMEY01000002">
    <property type="protein sequence ID" value="MYL63122.1"/>
    <property type="molecule type" value="Genomic_DNA"/>
</dbReference>
<dbReference type="InterPro" id="IPR000073">
    <property type="entry name" value="AB_hydrolase_1"/>
</dbReference>
<dbReference type="RefSeq" id="WP_160918802.1">
    <property type="nucleotide sequence ID" value="NZ_WMEY01000002.1"/>
</dbReference>
<dbReference type="AlphaFoldDB" id="A0A845EX47"/>
<dbReference type="InterPro" id="IPR029058">
    <property type="entry name" value="AB_hydrolase_fold"/>
</dbReference>
<dbReference type="GO" id="GO:0016020">
    <property type="term" value="C:membrane"/>
    <property type="evidence" value="ECO:0007669"/>
    <property type="project" value="TreeGrafter"/>
</dbReference>
<dbReference type="SUPFAM" id="SSF53474">
    <property type="entry name" value="alpha/beta-Hydrolases"/>
    <property type="match status" value="1"/>
</dbReference>
<evidence type="ECO:0000313" key="4">
    <source>
        <dbReference type="Proteomes" id="UP000447833"/>
    </source>
</evidence>
<accession>A0A845EX47</accession>
<evidence type="ECO:0000256" key="1">
    <source>
        <dbReference type="ARBA" id="ARBA00022801"/>
    </source>
</evidence>
<protein>
    <submittedName>
        <fullName evidence="3">Alpha/beta fold hydrolase</fullName>
    </submittedName>
</protein>
<dbReference type="GO" id="GO:0016787">
    <property type="term" value="F:hydrolase activity"/>
    <property type="evidence" value="ECO:0007669"/>
    <property type="project" value="UniProtKB-KW"/>
</dbReference>
<dbReference type="Pfam" id="PF00561">
    <property type="entry name" value="Abhydrolase_1"/>
    <property type="match status" value="1"/>
</dbReference>
<dbReference type="Gene3D" id="3.40.50.1820">
    <property type="entry name" value="alpha/beta hydrolase"/>
    <property type="match status" value="1"/>
</dbReference>
<dbReference type="Proteomes" id="UP000447833">
    <property type="component" value="Unassembled WGS sequence"/>
</dbReference>
<evidence type="ECO:0000259" key="2">
    <source>
        <dbReference type="Pfam" id="PF00561"/>
    </source>
</evidence>
<organism evidence="3 4">
    <name type="scientific">Guptibacillus hwajinpoensis</name>
    <dbReference type="NCBI Taxonomy" id="208199"/>
    <lineage>
        <taxon>Bacteria</taxon>
        <taxon>Bacillati</taxon>
        <taxon>Bacillota</taxon>
        <taxon>Bacilli</taxon>
        <taxon>Bacillales</taxon>
        <taxon>Guptibacillaceae</taxon>
        <taxon>Guptibacillus</taxon>
    </lineage>
</organism>
<gene>
    <name evidence="3" type="ORF">GLW07_07115</name>
</gene>
<comment type="caution">
    <text evidence="3">The sequence shown here is derived from an EMBL/GenBank/DDBJ whole genome shotgun (WGS) entry which is preliminary data.</text>
</comment>
<dbReference type="PANTHER" id="PTHR43798:SF31">
    <property type="entry name" value="AB HYDROLASE SUPERFAMILY PROTEIN YCLE"/>
    <property type="match status" value="1"/>
</dbReference>